<dbReference type="OrthoDB" id="272271at2759"/>
<dbReference type="InParanoid" id="E1Z315"/>
<dbReference type="KEGG" id="cvr:CHLNCDRAFT_133408"/>
<dbReference type="GeneID" id="17359280"/>
<dbReference type="EMBL" id="GL433835">
    <property type="protein sequence ID" value="EFN59760.1"/>
    <property type="molecule type" value="Genomic_DNA"/>
</dbReference>
<dbReference type="InterPro" id="IPR003819">
    <property type="entry name" value="TauD/TfdA-like"/>
</dbReference>
<dbReference type="SUPFAM" id="SSF51197">
    <property type="entry name" value="Clavaminate synthase-like"/>
    <property type="match status" value="1"/>
</dbReference>
<dbReference type="eggNOG" id="ENOG502QWD7">
    <property type="taxonomic scope" value="Eukaryota"/>
</dbReference>
<keyword evidence="2" id="KW-0045">Antibiotic biosynthesis</keyword>
<proteinExistence type="predicted"/>
<evidence type="ECO:0000259" key="3">
    <source>
        <dbReference type="Pfam" id="PF02668"/>
    </source>
</evidence>
<dbReference type="RefSeq" id="XP_005851862.1">
    <property type="nucleotide sequence ID" value="XM_005851800.1"/>
</dbReference>
<sequence>MATVQQTSSVHATGCEQLTQSLSCRMSARLARVSESAPMALGDSPFEEPAQRCLSAALSRGLSKGKAMVRVESEGLEGLKVPTGPVTLESGPQGCVRPYTIIDDPQAWLAADLAQRQSEWLLQLSQEDVAAVEERVAALQAAGVTLTALKRPTDFPLPAALEARLAAEKHNLLHGNGVLVIRGLPAQRWSEWQNLAAYLGLAAHIGYRTPWNKQGNLISHIKAAQGFKVAPGAKFVQGGSDGKSAQQGHATNLEFDWHTDAQADVLGLLCISQAKSGGVSGWSSALAVHNEMLRRGRGDLVACLAGPGWYRDRTKYQDVRPGDCPVWEMPVFHYHEGRLSVHFHPGHTRACHKQWPELLGPMTAEMEEAIDMFIEIASDPRFEFQTYLQPGDCCFMNNATLLHRRSAYEDGEAAHEKRHLVRVWLAVEDGRPRAPHLDFPRSYTVGYDRHTYQGLLCPNPELFHVQRSDHAGNHH</sequence>
<organism evidence="5">
    <name type="scientific">Chlorella variabilis</name>
    <name type="common">Green alga</name>
    <dbReference type="NCBI Taxonomy" id="554065"/>
    <lineage>
        <taxon>Eukaryota</taxon>
        <taxon>Viridiplantae</taxon>
        <taxon>Chlorophyta</taxon>
        <taxon>core chlorophytes</taxon>
        <taxon>Trebouxiophyceae</taxon>
        <taxon>Chlorellales</taxon>
        <taxon>Chlorellaceae</taxon>
        <taxon>Chlorella clade</taxon>
        <taxon>Chlorella</taxon>
    </lineage>
</organism>
<accession>E1Z315</accession>
<keyword evidence="1" id="KW-0560">Oxidoreductase</keyword>
<name>E1Z315_CHLVA</name>
<dbReference type="Pfam" id="PF02668">
    <property type="entry name" value="TauD"/>
    <property type="match status" value="1"/>
</dbReference>
<dbReference type="Gene3D" id="3.60.130.10">
    <property type="entry name" value="Clavaminate synthase-like"/>
    <property type="match status" value="1"/>
</dbReference>
<evidence type="ECO:0000256" key="1">
    <source>
        <dbReference type="ARBA" id="ARBA00023002"/>
    </source>
</evidence>
<evidence type="ECO:0000313" key="5">
    <source>
        <dbReference type="Proteomes" id="UP000008141"/>
    </source>
</evidence>
<dbReference type="GO" id="GO:0016491">
    <property type="term" value="F:oxidoreductase activity"/>
    <property type="evidence" value="ECO:0007669"/>
    <property type="project" value="UniProtKB-KW"/>
</dbReference>
<gene>
    <name evidence="4" type="ORF">CHLNCDRAFT_133408</name>
</gene>
<dbReference type="GO" id="GO:0017000">
    <property type="term" value="P:antibiotic biosynthetic process"/>
    <property type="evidence" value="ECO:0007669"/>
    <property type="project" value="UniProtKB-KW"/>
</dbReference>
<dbReference type="InterPro" id="IPR050411">
    <property type="entry name" value="AlphaKG_dependent_hydroxylases"/>
</dbReference>
<evidence type="ECO:0000313" key="4">
    <source>
        <dbReference type="EMBL" id="EFN59760.1"/>
    </source>
</evidence>
<dbReference type="PANTHER" id="PTHR10696">
    <property type="entry name" value="GAMMA-BUTYROBETAINE HYDROXYLASE-RELATED"/>
    <property type="match status" value="1"/>
</dbReference>
<dbReference type="PANTHER" id="PTHR10696:SF56">
    <property type="entry name" value="TAUD_TFDA-LIKE DOMAIN-CONTAINING PROTEIN"/>
    <property type="match status" value="1"/>
</dbReference>
<feature type="domain" description="TauD/TfdA-like" evidence="3">
    <location>
        <begin position="154"/>
        <end position="424"/>
    </location>
</feature>
<dbReference type="InterPro" id="IPR042098">
    <property type="entry name" value="TauD-like_sf"/>
</dbReference>
<dbReference type="AlphaFoldDB" id="E1Z315"/>
<reference evidence="4 5" key="1">
    <citation type="journal article" date="2010" name="Plant Cell">
        <title>The Chlorella variabilis NC64A genome reveals adaptation to photosymbiosis, coevolution with viruses, and cryptic sex.</title>
        <authorList>
            <person name="Blanc G."/>
            <person name="Duncan G."/>
            <person name="Agarkova I."/>
            <person name="Borodovsky M."/>
            <person name="Gurnon J."/>
            <person name="Kuo A."/>
            <person name="Lindquist E."/>
            <person name="Lucas S."/>
            <person name="Pangilinan J."/>
            <person name="Polle J."/>
            <person name="Salamov A."/>
            <person name="Terry A."/>
            <person name="Yamada T."/>
            <person name="Dunigan D.D."/>
            <person name="Grigoriev I.V."/>
            <person name="Claverie J.M."/>
            <person name="Van Etten J.L."/>
        </authorList>
    </citation>
    <scope>NUCLEOTIDE SEQUENCE [LARGE SCALE GENOMIC DNA]</scope>
    <source>
        <strain evidence="4 5">NC64A</strain>
    </source>
</reference>
<keyword evidence="5" id="KW-1185">Reference proteome</keyword>
<protein>
    <recommendedName>
        <fullName evidence="3">TauD/TfdA-like domain-containing protein</fullName>
    </recommendedName>
</protein>
<dbReference type="Proteomes" id="UP000008141">
    <property type="component" value="Unassembled WGS sequence"/>
</dbReference>
<evidence type="ECO:0000256" key="2">
    <source>
        <dbReference type="ARBA" id="ARBA00023194"/>
    </source>
</evidence>